<proteinExistence type="predicted"/>
<dbReference type="GO" id="GO:0005634">
    <property type="term" value="C:nucleus"/>
    <property type="evidence" value="ECO:0007669"/>
    <property type="project" value="UniProtKB-SubCell"/>
</dbReference>
<feature type="compositionally biased region" description="Basic and acidic residues" evidence="6">
    <location>
        <begin position="174"/>
        <end position="206"/>
    </location>
</feature>
<protein>
    <submittedName>
        <fullName evidence="7">Uncharacterized protein</fullName>
    </submittedName>
</protein>
<keyword evidence="5" id="KW-0539">Nucleus</keyword>
<dbReference type="OrthoDB" id="8062037at2759"/>
<dbReference type="EMBL" id="JAAMPI010002359">
    <property type="protein sequence ID" value="KAF4614370.1"/>
    <property type="molecule type" value="Genomic_DNA"/>
</dbReference>
<comment type="subcellular location">
    <subcellularLocation>
        <location evidence="1">Nucleus</location>
    </subcellularLocation>
</comment>
<comment type="caution">
    <text evidence="7">The sequence shown here is derived from an EMBL/GenBank/DDBJ whole genome shotgun (WGS) entry which is preliminary data.</text>
</comment>
<dbReference type="InterPro" id="IPR038753">
    <property type="entry name" value="NFKBIL1"/>
</dbReference>
<keyword evidence="3" id="KW-0677">Repeat</keyword>
<evidence type="ECO:0000256" key="3">
    <source>
        <dbReference type="ARBA" id="ARBA00022737"/>
    </source>
</evidence>
<keyword evidence="2" id="KW-0597">Phosphoprotein</keyword>
<accession>A0A8H4VNB9</accession>
<evidence type="ECO:0000313" key="8">
    <source>
        <dbReference type="Proteomes" id="UP000566819"/>
    </source>
</evidence>
<reference evidence="7 8" key="1">
    <citation type="submission" date="2020-03" db="EMBL/GenBank/DDBJ databases">
        <title>Draft Genome Sequence of Cudoniella acicularis.</title>
        <authorList>
            <person name="Buettner E."/>
            <person name="Kellner H."/>
        </authorList>
    </citation>
    <scope>NUCLEOTIDE SEQUENCE [LARGE SCALE GENOMIC DNA]</scope>
    <source>
        <strain evidence="7 8">DSM 108380</strain>
    </source>
</reference>
<name>A0A8H4VNB9_9HELO</name>
<dbReference type="PANTHER" id="PTHR15263">
    <property type="entry name" value="I-KAPPA-B-LIKE PROTEIN IKBL"/>
    <property type="match status" value="1"/>
</dbReference>
<feature type="region of interest" description="Disordered" evidence="6">
    <location>
        <begin position="116"/>
        <end position="141"/>
    </location>
</feature>
<gene>
    <name evidence="7" type="ORF">G7Y89_g15366</name>
</gene>
<dbReference type="Proteomes" id="UP000566819">
    <property type="component" value="Unassembled WGS sequence"/>
</dbReference>
<feature type="region of interest" description="Disordered" evidence="6">
    <location>
        <begin position="161"/>
        <end position="206"/>
    </location>
</feature>
<dbReference type="GO" id="GO:0043124">
    <property type="term" value="P:negative regulation of canonical NF-kappaB signal transduction"/>
    <property type="evidence" value="ECO:0007669"/>
    <property type="project" value="InterPro"/>
</dbReference>
<keyword evidence="8" id="KW-1185">Reference proteome</keyword>
<evidence type="ECO:0000256" key="2">
    <source>
        <dbReference type="ARBA" id="ARBA00022553"/>
    </source>
</evidence>
<evidence type="ECO:0000256" key="6">
    <source>
        <dbReference type="SAM" id="MobiDB-lite"/>
    </source>
</evidence>
<keyword evidence="4" id="KW-0040">ANK repeat</keyword>
<evidence type="ECO:0000313" key="7">
    <source>
        <dbReference type="EMBL" id="KAF4614370.1"/>
    </source>
</evidence>
<feature type="region of interest" description="Disordered" evidence="6">
    <location>
        <begin position="218"/>
        <end position="258"/>
    </location>
</feature>
<dbReference type="PANTHER" id="PTHR15263:SF1">
    <property type="entry name" value="NF-KAPPA-B INHIBITOR-LIKE PROTEIN 1"/>
    <property type="match status" value="1"/>
</dbReference>
<sequence>MVNYTQFSPRTISTEKAKLWNPSKTLGIINPDKDCLTCVSYAPSKGRRCRNSIRADNRAFITRTLDEIAYLPPNSPAVMSRLRAIAGPALCINNHQGQAETVVMQWQRKIQLLKPHIGERKSAKPVQSSRLQEPARDRRVEDLQDQLKEMREAISKLREEMDSQLHQSQEYEGPEERAVKDRQEKERKQQSKERRREARRKESERLEKERLEKERLMKEKREKEEKQRREREEAAANERIRQRAQKLREEREREKRKKEQKEREEWDQLWAKYQERWAQFKASASDIREGNIRDAIPWPVKSGSYRDVKDSNVKEFFQKAVSRDEDMAKLMRKECLKWHPDRRCTWVRDAQLSPVDKMMVDMICRVVTELLNGSAGRSSEFLG</sequence>
<dbReference type="AlphaFoldDB" id="A0A8H4VNB9"/>
<organism evidence="7 8">
    <name type="scientific">Cudoniella acicularis</name>
    <dbReference type="NCBI Taxonomy" id="354080"/>
    <lineage>
        <taxon>Eukaryota</taxon>
        <taxon>Fungi</taxon>
        <taxon>Dikarya</taxon>
        <taxon>Ascomycota</taxon>
        <taxon>Pezizomycotina</taxon>
        <taxon>Leotiomycetes</taxon>
        <taxon>Helotiales</taxon>
        <taxon>Tricladiaceae</taxon>
        <taxon>Cudoniella</taxon>
    </lineage>
</organism>
<evidence type="ECO:0000256" key="1">
    <source>
        <dbReference type="ARBA" id="ARBA00004123"/>
    </source>
</evidence>
<evidence type="ECO:0000256" key="4">
    <source>
        <dbReference type="ARBA" id="ARBA00023043"/>
    </source>
</evidence>
<evidence type="ECO:0000256" key="5">
    <source>
        <dbReference type="ARBA" id="ARBA00023242"/>
    </source>
</evidence>